<sequence length="453" mass="50534">MGSLGRRALLRQLVHLSLAASLAPWQLAQARKPIGWKNWSGSQSCLPQRRVAPDTIVALQQLVADARGTLRPVGSGHSFSALVPTDDTLISLARLPQFVNCHADGSATISAGSRLGDLGAPLAEQGQALINMPDIDEQSLAGALATATHGTGATIGCLSSFIQRLTLVKADGELLQCSATEQPDIFNAARVHLGALGLVTDFRLQNTQPYHLVRTTEWRPIEDILATIDGLADRHRNVEFYYIPFSGMGFTDVQDITDAHTSSTDKLDQNDGAETLKQIRDWLSATPRIRELVLSSYMKSLDKEVSVAPSWQNYATERNVRFNEMEYHLPRATGLNAVAEIRAVLERHFPEVFFPIEVRFVKGDDIWLSPFHQQDSISIAVHRFFSEDYRPYFNAVEPILIKHGGRPHWGKLNNLDRHQLRQRYPHWQDFCDVRAALDPTGKFLNPYLRGLFG</sequence>
<reference evidence="4 5" key="1">
    <citation type="submission" date="2020-08" db="EMBL/GenBank/DDBJ databases">
        <title>Genomic Encyclopedia of Type Strains, Phase III (KMG-III): the genomes of soil and plant-associated and newly described type strains.</title>
        <authorList>
            <person name="Whitman W."/>
        </authorList>
    </citation>
    <scope>NUCLEOTIDE SEQUENCE [LARGE SCALE GENOMIC DNA]</scope>
    <source>
        <strain evidence="4 5">CECT 8571</strain>
    </source>
</reference>
<name>A0A839URC7_9GAMM</name>
<dbReference type="PANTHER" id="PTHR43762">
    <property type="entry name" value="L-GULONOLACTONE OXIDASE"/>
    <property type="match status" value="1"/>
</dbReference>
<dbReference type="Gene3D" id="3.30.43.10">
    <property type="entry name" value="Uridine Diphospho-n-acetylenolpyruvylglucosamine Reductase, domain 2"/>
    <property type="match status" value="1"/>
</dbReference>
<dbReference type="RefSeq" id="WP_183910544.1">
    <property type="nucleotide sequence ID" value="NZ_JACHXZ010000003.1"/>
</dbReference>
<dbReference type="PIRSF" id="PIRSF000136">
    <property type="entry name" value="LGO_GLO"/>
    <property type="match status" value="1"/>
</dbReference>
<organism evidence="4 5">
    <name type="scientific">Simiduia aestuariiviva</name>
    <dbReference type="NCBI Taxonomy" id="1510459"/>
    <lineage>
        <taxon>Bacteria</taxon>
        <taxon>Pseudomonadati</taxon>
        <taxon>Pseudomonadota</taxon>
        <taxon>Gammaproteobacteria</taxon>
        <taxon>Cellvibrionales</taxon>
        <taxon>Cellvibrionaceae</taxon>
        <taxon>Simiduia</taxon>
    </lineage>
</organism>
<protein>
    <submittedName>
        <fullName evidence="4">FAD-linked oxidoreductase</fullName>
    </submittedName>
</protein>
<dbReference type="Proteomes" id="UP000559987">
    <property type="component" value="Unassembled WGS sequence"/>
</dbReference>
<gene>
    <name evidence="4" type="ORF">FHS30_002258</name>
</gene>
<dbReference type="PANTHER" id="PTHR43762:SF1">
    <property type="entry name" value="D-ARABINONO-1,4-LACTONE OXIDASE"/>
    <property type="match status" value="1"/>
</dbReference>
<dbReference type="InterPro" id="IPR016169">
    <property type="entry name" value="FAD-bd_PCMH_sub2"/>
</dbReference>
<dbReference type="AlphaFoldDB" id="A0A839URC7"/>
<dbReference type="InterPro" id="IPR006094">
    <property type="entry name" value="Oxid_FAD_bind_N"/>
</dbReference>
<accession>A0A839URC7</accession>
<dbReference type="GO" id="GO:0016020">
    <property type="term" value="C:membrane"/>
    <property type="evidence" value="ECO:0007669"/>
    <property type="project" value="InterPro"/>
</dbReference>
<dbReference type="Pfam" id="PF01565">
    <property type="entry name" value="FAD_binding_4"/>
    <property type="match status" value="1"/>
</dbReference>
<keyword evidence="2" id="KW-0560">Oxidoreductase</keyword>
<evidence type="ECO:0000256" key="2">
    <source>
        <dbReference type="ARBA" id="ARBA00023002"/>
    </source>
</evidence>
<keyword evidence="1" id="KW-0274">FAD</keyword>
<evidence type="ECO:0000256" key="1">
    <source>
        <dbReference type="ARBA" id="ARBA00022827"/>
    </source>
</evidence>
<proteinExistence type="predicted"/>
<evidence type="ECO:0000259" key="3">
    <source>
        <dbReference type="PROSITE" id="PS51387"/>
    </source>
</evidence>
<dbReference type="Gene3D" id="1.10.45.10">
    <property type="entry name" value="Vanillyl-alcohol Oxidase, Chain A, domain 4"/>
    <property type="match status" value="1"/>
</dbReference>
<dbReference type="PROSITE" id="PS51318">
    <property type="entry name" value="TAT"/>
    <property type="match status" value="1"/>
</dbReference>
<dbReference type="InterPro" id="IPR006311">
    <property type="entry name" value="TAT_signal"/>
</dbReference>
<evidence type="ECO:0000313" key="4">
    <source>
        <dbReference type="EMBL" id="MBB3169050.1"/>
    </source>
</evidence>
<dbReference type="Gene3D" id="3.30.465.10">
    <property type="match status" value="1"/>
</dbReference>
<dbReference type="InterPro" id="IPR016167">
    <property type="entry name" value="FAD-bd_PCMH_sub1"/>
</dbReference>
<dbReference type="InterPro" id="IPR016171">
    <property type="entry name" value="Vanillyl_alc_oxidase_C-sub2"/>
</dbReference>
<dbReference type="InterPro" id="IPR016166">
    <property type="entry name" value="FAD-bd_PCMH"/>
</dbReference>
<comment type="caution">
    <text evidence="4">The sequence shown here is derived from an EMBL/GenBank/DDBJ whole genome shotgun (WGS) entry which is preliminary data.</text>
</comment>
<feature type="domain" description="FAD-binding PCMH-type" evidence="3">
    <location>
        <begin position="43"/>
        <end position="209"/>
    </location>
</feature>
<dbReference type="InterPro" id="IPR007173">
    <property type="entry name" value="ALO_C"/>
</dbReference>
<keyword evidence="1" id="KW-0285">Flavoprotein</keyword>
<dbReference type="SUPFAM" id="SSF56176">
    <property type="entry name" value="FAD-binding/transporter-associated domain-like"/>
    <property type="match status" value="1"/>
</dbReference>
<dbReference type="InterPro" id="IPR010031">
    <property type="entry name" value="FAD_lactone_oxidase-like"/>
</dbReference>
<keyword evidence="5" id="KW-1185">Reference proteome</keyword>
<evidence type="ECO:0000313" key="5">
    <source>
        <dbReference type="Proteomes" id="UP000559987"/>
    </source>
</evidence>
<dbReference type="EMBL" id="JACHXZ010000003">
    <property type="protein sequence ID" value="MBB3169050.1"/>
    <property type="molecule type" value="Genomic_DNA"/>
</dbReference>
<dbReference type="InterPro" id="IPR036318">
    <property type="entry name" value="FAD-bd_PCMH-like_sf"/>
</dbReference>
<dbReference type="GO" id="GO:0071949">
    <property type="term" value="F:FAD binding"/>
    <property type="evidence" value="ECO:0007669"/>
    <property type="project" value="InterPro"/>
</dbReference>
<dbReference type="NCBIfam" id="TIGR01679">
    <property type="entry name" value="bact_FAD_ox"/>
    <property type="match status" value="1"/>
</dbReference>
<dbReference type="GO" id="GO:0003885">
    <property type="term" value="F:D-arabinono-1,4-lactone oxidase activity"/>
    <property type="evidence" value="ECO:0007669"/>
    <property type="project" value="InterPro"/>
</dbReference>
<dbReference type="Gene3D" id="3.30.70.2520">
    <property type="match status" value="1"/>
</dbReference>
<dbReference type="PROSITE" id="PS51387">
    <property type="entry name" value="FAD_PCMH"/>
    <property type="match status" value="1"/>
</dbReference>
<dbReference type="Pfam" id="PF04030">
    <property type="entry name" value="ALO"/>
    <property type="match status" value="1"/>
</dbReference>